<dbReference type="InterPro" id="IPR020846">
    <property type="entry name" value="MFS_dom"/>
</dbReference>
<dbReference type="InterPro" id="IPR004638">
    <property type="entry name" value="EmrB-like"/>
</dbReference>
<dbReference type="InterPro" id="IPR036259">
    <property type="entry name" value="MFS_trans_sf"/>
</dbReference>
<feature type="transmembrane region" description="Helical" evidence="8">
    <location>
        <begin position="58"/>
        <end position="74"/>
    </location>
</feature>
<dbReference type="PRINTS" id="PR01036">
    <property type="entry name" value="TCRTETB"/>
</dbReference>
<dbReference type="Gene3D" id="1.20.1250.20">
    <property type="entry name" value="MFS general substrate transporter like domains"/>
    <property type="match status" value="1"/>
</dbReference>
<feature type="transmembrane region" description="Helical" evidence="8">
    <location>
        <begin position="402"/>
        <end position="423"/>
    </location>
</feature>
<dbReference type="CDD" id="cd17321">
    <property type="entry name" value="MFS_MMR_MDR_like"/>
    <property type="match status" value="1"/>
</dbReference>
<dbReference type="NCBIfam" id="TIGR00711">
    <property type="entry name" value="efflux_EmrB"/>
    <property type="match status" value="1"/>
</dbReference>
<organism evidence="10 11">
    <name type="scientific">candidate division LCP-89 bacterium B3_LCP</name>
    <dbReference type="NCBI Taxonomy" id="2012998"/>
    <lineage>
        <taxon>Bacteria</taxon>
        <taxon>Pseudomonadati</taxon>
        <taxon>Bacteria division LCP-89</taxon>
    </lineage>
</organism>
<keyword evidence="7 8" id="KW-0472">Membrane</keyword>
<feature type="transmembrane region" description="Helical" evidence="8">
    <location>
        <begin position="338"/>
        <end position="357"/>
    </location>
</feature>
<sequence>MSLSPTDSSPFYPPEERIRALLPLALVSIAATLNSSVINVSLPVISAELNADIGVVDWVVQAYLLAVTALLMISGRLGDLYGRRRIYQFGIIIFTASSALCGFADSVEVLIAYRVLQGIGAALIVSVGPALIGTVFPPNQRGKALGILGTTVSVGLSIGPAVGGIITDFLGWRYIFFVNIPFGILAAWLVIRNLKPDTVFKKTGFDISGGFTLAGSLFCLLMMLSRGNEWGWSSPQILVLLGGTILFPILFTVIEKRSPEPIFELSIFQNRTFSSATIAGFLAFSSLFTQTFLLPFYLIQLRGFQAAQAGLFLMAVPSVMAVVAPTSGALSDKIGTRGLCVAGLFIQGISFVMLAMLGTATSSGFIVAALLMTGLGIGMFNPPNNSDLLSSVPHERLGNASGMLGLTRTLGMAFGVALSSVIFTSVKSLPLVDNRGDELASASAFVIALHWVFLVGAGLAWLGMIAVLLRGKERREPLEKPIIVD</sequence>
<feature type="domain" description="Major facilitator superfamily (MFS) profile" evidence="9">
    <location>
        <begin position="20"/>
        <end position="475"/>
    </location>
</feature>
<dbReference type="SUPFAM" id="SSF103473">
    <property type="entry name" value="MFS general substrate transporter"/>
    <property type="match status" value="1"/>
</dbReference>
<evidence type="ECO:0000256" key="2">
    <source>
        <dbReference type="ARBA" id="ARBA00008537"/>
    </source>
</evidence>
<evidence type="ECO:0000256" key="6">
    <source>
        <dbReference type="ARBA" id="ARBA00022989"/>
    </source>
</evidence>
<dbReference type="Proteomes" id="UP000319619">
    <property type="component" value="Unassembled WGS sequence"/>
</dbReference>
<feature type="transmembrane region" description="Helical" evidence="8">
    <location>
        <begin position="86"/>
        <end position="105"/>
    </location>
</feature>
<feature type="transmembrane region" description="Helical" evidence="8">
    <location>
        <begin position="144"/>
        <end position="166"/>
    </location>
</feature>
<dbReference type="AlphaFoldDB" id="A0A532V0R5"/>
<proteinExistence type="inferred from homology"/>
<feature type="transmembrane region" description="Helical" evidence="8">
    <location>
        <begin position="275"/>
        <end position="299"/>
    </location>
</feature>
<evidence type="ECO:0000313" key="10">
    <source>
        <dbReference type="EMBL" id="TKJ40758.1"/>
    </source>
</evidence>
<dbReference type="PROSITE" id="PS50850">
    <property type="entry name" value="MFS"/>
    <property type="match status" value="1"/>
</dbReference>
<keyword evidence="5 8" id="KW-0812">Transmembrane</keyword>
<comment type="similarity">
    <text evidence="2">Belongs to the major facilitator superfamily. EmrB family.</text>
</comment>
<dbReference type="InterPro" id="IPR011701">
    <property type="entry name" value="MFS"/>
</dbReference>
<evidence type="ECO:0000259" key="9">
    <source>
        <dbReference type="PROSITE" id="PS50850"/>
    </source>
</evidence>
<reference evidence="10 11" key="1">
    <citation type="submission" date="2017-06" db="EMBL/GenBank/DDBJ databases">
        <title>Novel microbial phyla capable of carbon fixation and sulfur reduction in deep-sea sediments.</title>
        <authorList>
            <person name="Huang J."/>
            <person name="Baker B."/>
            <person name="Wang Y."/>
        </authorList>
    </citation>
    <scope>NUCLEOTIDE SEQUENCE [LARGE SCALE GENOMIC DNA]</scope>
    <source>
        <strain evidence="10">B3_LCP</strain>
    </source>
</reference>
<accession>A0A532V0R5</accession>
<feature type="transmembrane region" description="Helical" evidence="8">
    <location>
        <begin position="20"/>
        <end position="38"/>
    </location>
</feature>
<feature type="transmembrane region" description="Helical" evidence="8">
    <location>
        <begin position="363"/>
        <end position="381"/>
    </location>
</feature>
<evidence type="ECO:0000256" key="3">
    <source>
        <dbReference type="ARBA" id="ARBA00022448"/>
    </source>
</evidence>
<keyword evidence="3" id="KW-0813">Transport</keyword>
<protein>
    <submittedName>
        <fullName evidence="10">MFS transporter</fullName>
    </submittedName>
</protein>
<evidence type="ECO:0000256" key="4">
    <source>
        <dbReference type="ARBA" id="ARBA00022475"/>
    </source>
</evidence>
<feature type="transmembrane region" description="Helical" evidence="8">
    <location>
        <begin position="443"/>
        <end position="469"/>
    </location>
</feature>
<evidence type="ECO:0000256" key="7">
    <source>
        <dbReference type="ARBA" id="ARBA00023136"/>
    </source>
</evidence>
<evidence type="ECO:0000256" key="1">
    <source>
        <dbReference type="ARBA" id="ARBA00004651"/>
    </source>
</evidence>
<dbReference type="EMBL" id="NJBN01000004">
    <property type="protein sequence ID" value="TKJ40758.1"/>
    <property type="molecule type" value="Genomic_DNA"/>
</dbReference>
<dbReference type="PANTHER" id="PTHR42718:SF9">
    <property type="entry name" value="MAJOR FACILITATOR SUPERFAMILY MULTIDRUG TRANSPORTER MFSC"/>
    <property type="match status" value="1"/>
</dbReference>
<comment type="subcellular location">
    <subcellularLocation>
        <location evidence="1">Cell membrane</location>
        <topology evidence="1">Multi-pass membrane protein</topology>
    </subcellularLocation>
</comment>
<feature type="transmembrane region" description="Helical" evidence="8">
    <location>
        <begin position="305"/>
        <end position="326"/>
    </location>
</feature>
<feature type="transmembrane region" description="Helical" evidence="8">
    <location>
        <begin position="236"/>
        <end position="254"/>
    </location>
</feature>
<evidence type="ECO:0000313" key="11">
    <source>
        <dbReference type="Proteomes" id="UP000319619"/>
    </source>
</evidence>
<evidence type="ECO:0000256" key="8">
    <source>
        <dbReference type="SAM" id="Phobius"/>
    </source>
</evidence>
<dbReference type="PANTHER" id="PTHR42718">
    <property type="entry name" value="MAJOR FACILITATOR SUPERFAMILY MULTIDRUG TRANSPORTER MFSC"/>
    <property type="match status" value="1"/>
</dbReference>
<dbReference type="GO" id="GO:0005886">
    <property type="term" value="C:plasma membrane"/>
    <property type="evidence" value="ECO:0007669"/>
    <property type="project" value="UniProtKB-SubCell"/>
</dbReference>
<evidence type="ECO:0000256" key="5">
    <source>
        <dbReference type="ARBA" id="ARBA00022692"/>
    </source>
</evidence>
<feature type="transmembrane region" description="Helical" evidence="8">
    <location>
        <begin position="203"/>
        <end position="224"/>
    </location>
</feature>
<keyword evidence="6 8" id="KW-1133">Transmembrane helix</keyword>
<feature type="transmembrane region" description="Helical" evidence="8">
    <location>
        <begin position="172"/>
        <end position="191"/>
    </location>
</feature>
<dbReference type="Gene3D" id="1.20.1720.10">
    <property type="entry name" value="Multidrug resistance protein D"/>
    <property type="match status" value="1"/>
</dbReference>
<dbReference type="Pfam" id="PF07690">
    <property type="entry name" value="MFS_1"/>
    <property type="match status" value="1"/>
</dbReference>
<keyword evidence="4" id="KW-1003">Cell membrane</keyword>
<gene>
    <name evidence="10" type="ORF">CEE37_07275</name>
</gene>
<name>A0A532V0R5_UNCL8</name>
<comment type="caution">
    <text evidence="10">The sequence shown here is derived from an EMBL/GenBank/DDBJ whole genome shotgun (WGS) entry which is preliminary data.</text>
</comment>
<dbReference type="GO" id="GO:0022857">
    <property type="term" value="F:transmembrane transporter activity"/>
    <property type="evidence" value="ECO:0007669"/>
    <property type="project" value="InterPro"/>
</dbReference>
<feature type="transmembrane region" description="Helical" evidence="8">
    <location>
        <begin position="111"/>
        <end position="132"/>
    </location>
</feature>